<dbReference type="AlphaFoldDB" id="A0A3M7EPD4"/>
<comment type="caution">
    <text evidence="2">The sequence shown here is derived from an EMBL/GenBank/DDBJ whole genome shotgun (WGS) entry which is preliminary data.</text>
</comment>
<dbReference type="Proteomes" id="UP000269276">
    <property type="component" value="Unassembled WGS sequence"/>
</dbReference>
<evidence type="ECO:0000256" key="1">
    <source>
        <dbReference type="SAM" id="MobiDB-lite"/>
    </source>
</evidence>
<accession>A0A3M7EPD4</accession>
<dbReference type="VEuPathDB" id="FungiDB:BTJ68_09149"/>
<protein>
    <submittedName>
        <fullName evidence="2">Uncharacterized protein</fullName>
    </submittedName>
</protein>
<evidence type="ECO:0000313" key="2">
    <source>
        <dbReference type="EMBL" id="RMY78433.1"/>
    </source>
</evidence>
<reference evidence="2 3" key="1">
    <citation type="journal article" date="2018" name="BMC Genomics">
        <title>Genomic evidence for intraspecific hybridization in a clonal and extremely halotolerant yeast.</title>
        <authorList>
            <person name="Gostincar C."/>
            <person name="Stajich J.E."/>
            <person name="Zupancic J."/>
            <person name="Zalar P."/>
            <person name="Gunde-Cimerman N."/>
        </authorList>
    </citation>
    <scope>NUCLEOTIDE SEQUENCE [LARGE SCALE GENOMIC DNA]</scope>
    <source>
        <strain evidence="2 3">EXF-2682</strain>
    </source>
</reference>
<organism evidence="2 3">
    <name type="scientific">Hortaea werneckii</name>
    <name type="common">Black yeast</name>
    <name type="synonym">Cladosporium werneckii</name>
    <dbReference type="NCBI Taxonomy" id="91943"/>
    <lineage>
        <taxon>Eukaryota</taxon>
        <taxon>Fungi</taxon>
        <taxon>Dikarya</taxon>
        <taxon>Ascomycota</taxon>
        <taxon>Pezizomycotina</taxon>
        <taxon>Dothideomycetes</taxon>
        <taxon>Dothideomycetidae</taxon>
        <taxon>Mycosphaerellales</taxon>
        <taxon>Teratosphaeriaceae</taxon>
        <taxon>Hortaea</taxon>
    </lineage>
</organism>
<gene>
    <name evidence="2" type="ORF">D0863_00659</name>
</gene>
<sequence length="348" mass="38228">MAAAAIGVVSGLITIFNFGEGLFPDKETNSAKFRFKLGYDNTSGRFGPLQGAGGAKPDTRIWSPVGEFLGLKINDGNKCPDGDTVCDWKIGGVRLAPEYAVFSANDDAICVGVAQTTYPSGENYVHIIGDWAKECSENHGVSHATWYSSRVYVRAQDHYAKCSWIDKNGDQPSTGFQIHWPEFDGDTASRNTGYYCNSRPTLHWYTEPDPTAVSFFTRKRDMFARAPSCSVSESPEKDQSGSAIAKRKTGSSEQFGHQLVKSLLPGQTASELCDSRSSAGPSFVSYEERSFCFMVTKTLFPFCEDVDFGLCWSDELNLVTPKLIDSLVPSMNFTSIGIWDESNVDIFG</sequence>
<feature type="region of interest" description="Disordered" evidence="1">
    <location>
        <begin position="227"/>
        <end position="253"/>
    </location>
</feature>
<dbReference type="EMBL" id="QWIP01000011">
    <property type="protein sequence ID" value="RMY78433.1"/>
    <property type="molecule type" value="Genomic_DNA"/>
</dbReference>
<dbReference type="OrthoDB" id="5365129at2759"/>
<proteinExistence type="predicted"/>
<name>A0A3M7EPD4_HORWE</name>
<evidence type="ECO:0000313" key="3">
    <source>
        <dbReference type="Proteomes" id="UP000269276"/>
    </source>
</evidence>